<name>A0ACC6L489_9SPHI</name>
<protein>
    <submittedName>
        <fullName evidence="1">Uncharacterized protein</fullName>
    </submittedName>
</protein>
<reference evidence="1" key="1">
    <citation type="submission" date="2023-07" db="EMBL/GenBank/DDBJ databases">
        <title>Sorghum-associated microbial communities from plants grown in Nebraska, USA.</title>
        <authorList>
            <person name="Schachtman D."/>
        </authorList>
    </citation>
    <scope>NUCLEOTIDE SEQUENCE</scope>
    <source>
        <strain evidence="1">2697</strain>
    </source>
</reference>
<sequence>MKITLDVKSLLLGVLAAGLMFTAFSFKSTQGQGSGRFSTEVHDHVVVILDTETGHYIIAPSMYDVSKIQWLKGEFYDTFKTGKDNKKMAN</sequence>
<dbReference type="EMBL" id="JAVDTF010000006">
    <property type="protein sequence ID" value="MDR6786230.1"/>
    <property type="molecule type" value="Genomic_DNA"/>
</dbReference>
<comment type="caution">
    <text evidence="1">The sequence shown here is derived from an EMBL/GenBank/DDBJ whole genome shotgun (WGS) entry which is preliminary data.</text>
</comment>
<evidence type="ECO:0000313" key="2">
    <source>
        <dbReference type="Proteomes" id="UP001246858"/>
    </source>
</evidence>
<proteinExistence type="predicted"/>
<keyword evidence="2" id="KW-1185">Reference proteome</keyword>
<organism evidence="1 2">
    <name type="scientific">Pedobacter africanus</name>
    <dbReference type="NCBI Taxonomy" id="151894"/>
    <lineage>
        <taxon>Bacteria</taxon>
        <taxon>Pseudomonadati</taxon>
        <taxon>Bacteroidota</taxon>
        <taxon>Sphingobacteriia</taxon>
        <taxon>Sphingobacteriales</taxon>
        <taxon>Sphingobacteriaceae</taxon>
        <taxon>Pedobacter</taxon>
    </lineage>
</organism>
<dbReference type="Proteomes" id="UP001246858">
    <property type="component" value="Unassembled WGS sequence"/>
</dbReference>
<evidence type="ECO:0000313" key="1">
    <source>
        <dbReference type="EMBL" id="MDR6786230.1"/>
    </source>
</evidence>
<gene>
    <name evidence="1" type="ORF">J2X78_004823</name>
</gene>
<accession>A0ACC6L489</accession>